<name>A0A0G0SZ40_9BACT</name>
<dbReference type="AlphaFoldDB" id="A0A0G0SZ40"/>
<dbReference type="Proteomes" id="UP000034452">
    <property type="component" value="Unassembled WGS sequence"/>
</dbReference>
<evidence type="ECO:0000313" key="2">
    <source>
        <dbReference type="Proteomes" id="UP000034452"/>
    </source>
</evidence>
<protein>
    <submittedName>
        <fullName evidence="1">Uncharacterized protein</fullName>
    </submittedName>
</protein>
<sequence>MLKPKHRYRREMRKKLLWWWLFGRKRQRPGGGIPENLVGVDESQDENAVWNNRLGGWELRSRPVEKRKNLRWVSRLKCWKLESRLVRKSGLIV</sequence>
<evidence type="ECO:0000313" key="1">
    <source>
        <dbReference type="EMBL" id="KKR70044.1"/>
    </source>
</evidence>
<gene>
    <name evidence="1" type="ORF">UU13_C0015G0003</name>
</gene>
<reference evidence="1 2" key="1">
    <citation type="journal article" date="2015" name="Nature">
        <title>rRNA introns, odd ribosomes, and small enigmatic genomes across a large radiation of phyla.</title>
        <authorList>
            <person name="Brown C.T."/>
            <person name="Hug L.A."/>
            <person name="Thomas B.C."/>
            <person name="Sharon I."/>
            <person name="Castelle C.J."/>
            <person name="Singh A."/>
            <person name="Wilkins M.J."/>
            <person name="Williams K.H."/>
            <person name="Banfield J.F."/>
        </authorList>
    </citation>
    <scope>NUCLEOTIDE SEQUENCE [LARGE SCALE GENOMIC DNA]</scope>
</reference>
<organism evidence="1 2">
    <name type="scientific">Candidatus Nomurabacteria bacterium GW2011_GWB1_40_7</name>
    <dbReference type="NCBI Taxonomy" id="1618744"/>
    <lineage>
        <taxon>Bacteria</taxon>
        <taxon>Candidatus Nomuraibacteriota</taxon>
    </lineage>
</organism>
<comment type="caution">
    <text evidence="1">The sequence shown here is derived from an EMBL/GenBank/DDBJ whole genome shotgun (WGS) entry which is preliminary data.</text>
</comment>
<accession>A0A0G0SZ40</accession>
<proteinExistence type="predicted"/>
<dbReference type="EMBL" id="LBZL01000015">
    <property type="protein sequence ID" value="KKR70044.1"/>
    <property type="molecule type" value="Genomic_DNA"/>
</dbReference>